<dbReference type="Proteomes" id="UP001142374">
    <property type="component" value="Unassembled WGS sequence"/>
</dbReference>
<gene>
    <name evidence="1" type="ORF">NQU55_00950</name>
</gene>
<proteinExistence type="predicted"/>
<keyword evidence="2" id="KW-1185">Reference proteome</keyword>
<dbReference type="InterPro" id="IPR046067">
    <property type="entry name" value="DUF6025"/>
</dbReference>
<reference evidence="1" key="1">
    <citation type="submission" date="2022-06" db="EMBL/GenBank/DDBJ databases">
        <title>WGS of actinobacteria.</title>
        <authorList>
            <person name="Thawai C."/>
        </authorList>
    </citation>
    <scope>NUCLEOTIDE SEQUENCE</scope>
    <source>
        <strain evidence="1">AA8</strain>
    </source>
</reference>
<protein>
    <submittedName>
        <fullName evidence="1">DUF6025 family protein</fullName>
    </submittedName>
</protein>
<accession>A0A9X2LC77</accession>
<dbReference type="AlphaFoldDB" id="A0A9X2LC77"/>
<dbReference type="EMBL" id="JANIID010000001">
    <property type="protein sequence ID" value="MCQ8768354.1"/>
    <property type="molecule type" value="Genomic_DNA"/>
</dbReference>
<evidence type="ECO:0000313" key="2">
    <source>
        <dbReference type="Proteomes" id="UP001142374"/>
    </source>
</evidence>
<comment type="caution">
    <text evidence="1">The sequence shown here is derived from an EMBL/GenBank/DDBJ whole genome shotgun (WGS) entry which is preliminary data.</text>
</comment>
<evidence type="ECO:0000313" key="1">
    <source>
        <dbReference type="EMBL" id="MCQ8768354.1"/>
    </source>
</evidence>
<dbReference type="Pfam" id="PF19490">
    <property type="entry name" value="DUF6025"/>
    <property type="match status" value="1"/>
</dbReference>
<name>A0A9X2LC77_9ACTN</name>
<dbReference type="RefSeq" id="WP_256789415.1">
    <property type="nucleotide sequence ID" value="NZ_JANIID010000001.1"/>
</dbReference>
<sequence length="466" mass="50095">MSRDILAGLDLLDAAGAEALAARTQSFAPVHLGTRDVPVGTLLDLIRKDDALLPPRTGHLGNWEDIALGRSGPMDFNTAICGQGHGYPLIYGFTQTETEPDGDTPAGGDAVYLPGSVVDRGGRRVLPLHTWDGRALVRRDRSRPLFCPLVSTEHEGSLVPLADLHWRRMHTIAGYRFELEASSIVTNAEAFTGMLTLLLEEAAAGPGPRRAFGELISHAVRLDGEVSRCEIRPDGRGFLLAGHRYGSARALAEAALEPFRALTGPQEFQDRLGTLPPVLPVVSHLLTSVLTGLFGTHLPDGPAGRDEDPFVTHLHWGARAMAGCPPRRGGYFTRKATVRGMRAIASTLLRSFPGARPLCVVLLPAPVFMLCPAGTDPRDADLMAALLRTVRAARPDAAYATATGWLQEHGEGFSAYLRGRFRDGSGVPHDGVLREPSVPVEPEGFRDLTFRQASAVVGAFEEVINA</sequence>
<organism evidence="1 2">
    <name type="scientific">Streptomyces telluris</name>
    <dbReference type="NCBI Taxonomy" id="2720021"/>
    <lineage>
        <taxon>Bacteria</taxon>
        <taxon>Bacillati</taxon>
        <taxon>Actinomycetota</taxon>
        <taxon>Actinomycetes</taxon>
        <taxon>Kitasatosporales</taxon>
        <taxon>Streptomycetaceae</taxon>
        <taxon>Streptomyces</taxon>
    </lineage>
</organism>